<evidence type="ECO:0000313" key="2">
    <source>
        <dbReference type="Proteomes" id="UP001497680"/>
    </source>
</evidence>
<sequence>MASQASQARDHRASLSPYAHSQQSRGSDSRSFPTKIIVEPTPDNQHVYNEIRQTHERLRLQTHLASQQNLVPPSAAPSISTAHSPIDEPRTPSTQDATPQDQDHQDHPDLGRRPRGRRRGPLQSDTRLKTAVKRKLKLACPHHRAKKTTCDCHDFSKLEEGYQNFLQQQSTNRRRSHDSNAISPRTPLERSSNSEMFGIGGGAAMDQEPFSNDVDILQSAVGDDEHAVRSDVQQIVSGFDSDTVLLDSTMLQAPGQTYHPGNDIGTTSPRSYPQDDLLEIGSQNRGYPNRWHCSYKGDVESLLETSSQKCSFSGKLNDLSNHFRREHHPFYDAFPRFWHVCVHCGVRVRPQTDTEPPPLRCDTGCTAPVFEKCYFGSTRTESVAESIPGLTQSSSSEAAYSSYLSPGGGQPQSGGRGSSGGFNFGFGTGSPLEGAGFYNAKWDTSSVSSDHLSECGCYPQDCLRSLARRNGVERHPSDPITKLYHDVRLTRYSHRRCPIRLLPYVKLSIGHLLSIMLPLLVLKMIQESDSLFESHKSSLRTFEANAISWWPLILLCLGFVATWTLKNQLARSRSTDKSGGRARDREHRRNVSPLMTFRYGVV</sequence>
<dbReference type="EMBL" id="MU394296">
    <property type="protein sequence ID" value="KAI6089354.1"/>
    <property type="molecule type" value="Genomic_DNA"/>
</dbReference>
<proteinExistence type="predicted"/>
<reference evidence="1 2" key="1">
    <citation type="journal article" date="2022" name="New Phytol.">
        <title>Ecological generalism drives hyperdiversity of secondary metabolite gene clusters in xylarialean endophytes.</title>
        <authorList>
            <person name="Franco M.E.E."/>
            <person name="Wisecaver J.H."/>
            <person name="Arnold A.E."/>
            <person name="Ju Y.M."/>
            <person name="Slot J.C."/>
            <person name="Ahrendt S."/>
            <person name="Moore L.P."/>
            <person name="Eastman K.E."/>
            <person name="Scott K."/>
            <person name="Konkel Z."/>
            <person name="Mondo S.J."/>
            <person name="Kuo A."/>
            <person name="Hayes R.D."/>
            <person name="Haridas S."/>
            <person name="Andreopoulos B."/>
            <person name="Riley R."/>
            <person name="LaButti K."/>
            <person name="Pangilinan J."/>
            <person name="Lipzen A."/>
            <person name="Amirebrahimi M."/>
            <person name="Yan J."/>
            <person name="Adam C."/>
            <person name="Keymanesh K."/>
            <person name="Ng V."/>
            <person name="Louie K."/>
            <person name="Northen T."/>
            <person name="Drula E."/>
            <person name="Henrissat B."/>
            <person name="Hsieh H.M."/>
            <person name="Youens-Clark K."/>
            <person name="Lutzoni F."/>
            <person name="Miadlikowska J."/>
            <person name="Eastwood D.C."/>
            <person name="Hamelin R.C."/>
            <person name="Grigoriev I.V."/>
            <person name="U'Ren J.M."/>
        </authorList>
    </citation>
    <scope>NUCLEOTIDE SEQUENCE [LARGE SCALE GENOMIC DNA]</scope>
    <source>
        <strain evidence="1 2">ER1909</strain>
    </source>
</reference>
<comment type="caution">
    <text evidence="1">The sequence shown here is derived from an EMBL/GenBank/DDBJ whole genome shotgun (WGS) entry which is preliminary data.</text>
</comment>
<name>A0ACC0D9R9_9PEZI</name>
<organism evidence="1 2">
    <name type="scientific">Hypoxylon rubiginosum</name>
    <dbReference type="NCBI Taxonomy" id="110542"/>
    <lineage>
        <taxon>Eukaryota</taxon>
        <taxon>Fungi</taxon>
        <taxon>Dikarya</taxon>
        <taxon>Ascomycota</taxon>
        <taxon>Pezizomycotina</taxon>
        <taxon>Sordariomycetes</taxon>
        <taxon>Xylariomycetidae</taxon>
        <taxon>Xylariales</taxon>
        <taxon>Hypoxylaceae</taxon>
        <taxon>Hypoxylon</taxon>
    </lineage>
</organism>
<dbReference type="Proteomes" id="UP001497680">
    <property type="component" value="Unassembled WGS sequence"/>
</dbReference>
<keyword evidence="2" id="KW-1185">Reference proteome</keyword>
<gene>
    <name evidence="1" type="ORF">F4821DRAFT_257147</name>
</gene>
<protein>
    <submittedName>
        <fullName evidence="1">Uncharacterized protein</fullName>
    </submittedName>
</protein>
<accession>A0ACC0D9R9</accession>
<evidence type="ECO:0000313" key="1">
    <source>
        <dbReference type="EMBL" id="KAI6089354.1"/>
    </source>
</evidence>